<keyword evidence="1" id="KW-0732">Signal</keyword>
<gene>
    <name evidence="2" type="ORF">DCCM_2912</name>
</gene>
<evidence type="ECO:0000313" key="2">
    <source>
        <dbReference type="EMBL" id="GBF33801.1"/>
    </source>
</evidence>
<organism evidence="2 3">
    <name type="scientific">Desulfocucumis palustris</name>
    <dbReference type="NCBI Taxonomy" id="1898651"/>
    <lineage>
        <taxon>Bacteria</taxon>
        <taxon>Bacillati</taxon>
        <taxon>Bacillota</taxon>
        <taxon>Clostridia</taxon>
        <taxon>Eubacteriales</taxon>
        <taxon>Desulfocucumaceae</taxon>
        <taxon>Desulfocucumis</taxon>
    </lineage>
</organism>
<evidence type="ECO:0000256" key="1">
    <source>
        <dbReference type="SAM" id="SignalP"/>
    </source>
</evidence>
<comment type="caution">
    <text evidence="2">The sequence shown here is derived from an EMBL/GenBank/DDBJ whole genome shotgun (WGS) entry which is preliminary data.</text>
</comment>
<keyword evidence="3" id="KW-1185">Reference proteome</keyword>
<dbReference type="Proteomes" id="UP000239549">
    <property type="component" value="Unassembled WGS sequence"/>
</dbReference>
<evidence type="ECO:0000313" key="3">
    <source>
        <dbReference type="Proteomes" id="UP000239549"/>
    </source>
</evidence>
<accession>A0A2L2XIR1</accession>
<proteinExistence type="predicted"/>
<feature type="signal peptide" evidence="1">
    <location>
        <begin position="1"/>
        <end position="26"/>
    </location>
</feature>
<name>A0A2L2XIR1_9FIRM</name>
<dbReference type="AlphaFoldDB" id="A0A2L2XIR1"/>
<reference evidence="3" key="1">
    <citation type="submission" date="2018-02" db="EMBL/GenBank/DDBJ databases">
        <title>Genome sequence of Desulfocucumis palustris strain NAW-5.</title>
        <authorList>
            <person name="Watanabe M."/>
            <person name="Kojima H."/>
            <person name="Fukui M."/>
        </authorList>
    </citation>
    <scope>NUCLEOTIDE SEQUENCE [LARGE SCALE GENOMIC DNA]</scope>
    <source>
        <strain evidence="3">NAW-5</strain>
    </source>
</reference>
<protein>
    <submittedName>
        <fullName evidence="2">Uncharacterized protein</fullName>
    </submittedName>
</protein>
<dbReference type="EMBL" id="BFAV01000121">
    <property type="protein sequence ID" value="GBF33801.1"/>
    <property type="molecule type" value="Genomic_DNA"/>
</dbReference>
<feature type="chain" id="PRO_5014901855" evidence="1">
    <location>
        <begin position="27"/>
        <end position="179"/>
    </location>
</feature>
<dbReference type="RefSeq" id="WP_128739122.1">
    <property type="nucleotide sequence ID" value="NZ_BFAV01000121.1"/>
</dbReference>
<sequence>MMNRVKKMVLIMLSAILFASIPLALAFRTNPPASEAGQYLPESGYRKVAADYRKISVKYATIKQNNAEIRAMKVAMKVRIKEIEARIIQLKQQNGKGLTAGDVAEMKTVTVNVEKAKSVLQASSGHLNRKVSQLKEVKKSGDSAGILRSLEEIISIQNSRINTLKEINKNLDDMKKTLG</sequence>